<dbReference type="AlphaFoldDB" id="A0A0L0DUP9"/>
<dbReference type="EMBL" id="GL349440">
    <property type="protein sequence ID" value="KNC56054.1"/>
    <property type="molecule type" value="Genomic_DNA"/>
</dbReference>
<accession>A0A0L0DUP9</accession>
<protein>
    <submittedName>
        <fullName evidence="2">Uncharacterized protein</fullName>
    </submittedName>
</protein>
<keyword evidence="3" id="KW-1185">Reference proteome</keyword>
<dbReference type="GeneID" id="25561777"/>
<organism evidence="2 3">
    <name type="scientific">Thecamonas trahens ATCC 50062</name>
    <dbReference type="NCBI Taxonomy" id="461836"/>
    <lineage>
        <taxon>Eukaryota</taxon>
        <taxon>Apusozoa</taxon>
        <taxon>Apusomonadida</taxon>
        <taxon>Apusomonadidae</taxon>
        <taxon>Thecamonas</taxon>
    </lineage>
</organism>
<dbReference type="Proteomes" id="UP000054408">
    <property type="component" value="Unassembled WGS sequence"/>
</dbReference>
<proteinExistence type="predicted"/>
<gene>
    <name evidence="2" type="ORF">AMSG_02066</name>
</gene>
<evidence type="ECO:0000313" key="2">
    <source>
        <dbReference type="EMBL" id="KNC56054.1"/>
    </source>
</evidence>
<evidence type="ECO:0000256" key="1">
    <source>
        <dbReference type="SAM" id="SignalP"/>
    </source>
</evidence>
<sequence length="540" mass="55980">MWERSALLVALALGLALQVYLAHSMLGTKPPRGARDGLVASRGLRADLGDSAAIAAAAAALPGAKHQSMAEYVAMRSRRSGVAAAYLRAVCLDDGIAGLDARDARLLAPDLPGGRLAIEPALPPHMANIAFHDGSDGIALQAVELPWLTPASGDCSSACRESLAEALDGTSSSPGRSAELLPFDVVPIGSRDYRASLAHLADALDPDHQLEPSIELETRRVLSLPNVVLDSECSHVLLTPPAGIGTASKLFQLKYAHAMRLGLDAMVDVAAEACVVFLVDPTGPGFGRSGPASYHLAAVLVHGYMSGMSTRYSIHSLSAWRALESPVSVVVPRLVVLCARLDALADPWLDAVLPAAAETWLLGDDTGAAMKALNFVHASDPDIHPQQARMVAYLAKSRELFGGALAATTQASRIAPPPPPASTPRLATSCGSIRIGISPVLKVGLDQFRKLKAARSSHIEHLTVGVVNDALGIASVDVFVGLLDDTDSWPALLAPAAARVLLYSSAAPLAGRALDTVAVASAGGATVSVIDSPSHPKACV</sequence>
<dbReference type="RefSeq" id="XP_013761098.1">
    <property type="nucleotide sequence ID" value="XM_013905644.1"/>
</dbReference>
<feature type="signal peptide" evidence="1">
    <location>
        <begin position="1"/>
        <end position="22"/>
    </location>
</feature>
<name>A0A0L0DUP9_THETB</name>
<evidence type="ECO:0000313" key="3">
    <source>
        <dbReference type="Proteomes" id="UP000054408"/>
    </source>
</evidence>
<reference evidence="2 3" key="1">
    <citation type="submission" date="2010-05" db="EMBL/GenBank/DDBJ databases">
        <title>The Genome Sequence of Thecamonas trahens ATCC 50062.</title>
        <authorList>
            <consortium name="The Broad Institute Genome Sequencing Platform"/>
            <person name="Russ C."/>
            <person name="Cuomo C."/>
            <person name="Shea T."/>
            <person name="Young S.K."/>
            <person name="Zeng Q."/>
            <person name="Koehrsen M."/>
            <person name="Haas B."/>
            <person name="Borodovsky M."/>
            <person name="Guigo R."/>
            <person name="Alvarado L."/>
            <person name="Berlin A."/>
            <person name="Bochicchio J."/>
            <person name="Borenstein D."/>
            <person name="Chapman S."/>
            <person name="Chen Z."/>
            <person name="Freedman E."/>
            <person name="Gellesch M."/>
            <person name="Goldberg J."/>
            <person name="Griggs A."/>
            <person name="Gujja S."/>
            <person name="Heilman E."/>
            <person name="Heiman D."/>
            <person name="Hepburn T."/>
            <person name="Howarth C."/>
            <person name="Jen D."/>
            <person name="Larson L."/>
            <person name="Mehta T."/>
            <person name="Park D."/>
            <person name="Pearson M."/>
            <person name="Roberts A."/>
            <person name="Saif S."/>
            <person name="Shenoy N."/>
            <person name="Sisk P."/>
            <person name="Stolte C."/>
            <person name="Sykes S."/>
            <person name="Thomson T."/>
            <person name="Walk T."/>
            <person name="White J."/>
            <person name="Yandava C."/>
            <person name="Burger G."/>
            <person name="Gray M.W."/>
            <person name="Holland P.W.H."/>
            <person name="King N."/>
            <person name="Lang F.B.F."/>
            <person name="Roger A.J."/>
            <person name="Ruiz-Trillo I."/>
            <person name="Lander E."/>
            <person name="Nusbaum C."/>
        </authorList>
    </citation>
    <scope>NUCLEOTIDE SEQUENCE [LARGE SCALE GENOMIC DNA]</scope>
    <source>
        <strain evidence="2 3">ATCC 50062</strain>
    </source>
</reference>
<feature type="chain" id="PRO_5005537868" evidence="1">
    <location>
        <begin position="23"/>
        <end position="540"/>
    </location>
</feature>
<keyword evidence="1" id="KW-0732">Signal</keyword>